<dbReference type="AlphaFoldDB" id="A0A066TI55"/>
<keyword evidence="2" id="KW-1185">Reference proteome</keyword>
<dbReference type="RefSeq" id="WP_037407904.1">
    <property type="nucleotide sequence ID" value="NZ_JFZV01000009.1"/>
</dbReference>
<dbReference type="Proteomes" id="UP000027170">
    <property type="component" value="Unassembled WGS sequence"/>
</dbReference>
<comment type="caution">
    <text evidence="1">The sequence shown here is derived from an EMBL/GenBank/DDBJ whole genome shotgun (WGS) entry which is preliminary data.</text>
</comment>
<reference evidence="1 2" key="1">
    <citation type="submission" date="2014-03" db="EMBL/GenBank/DDBJ databases">
        <title>The genomes of two eusocial bee gut symbionts.</title>
        <authorList>
            <person name="Kwong W.K."/>
            <person name="Engel P."/>
            <person name="Koch H."/>
            <person name="Moran N.A."/>
        </authorList>
    </citation>
    <scope>NUCLEOTIDE SEQUENCE [LARGE SCALE GENOMIC DNA]</scope>
    <source>
        <strain evidence="2">wkB29</strain>
    </source>
</reference>
<protein>
    <submittedName>
        <fullName evidence="1">Uncharacterized protein</fullName>
    </submittedName>
</protein>
<dbReference type="OrthoDB" id="1190024at2"/>
<sequence>MQGEHTGKVVNLSFDHQLPTFTFEDNFLDWYERWLDEVISGKLSNRESGWFGHTVAGSEKQLLENFSYQIAKNISTTV</sequence>
<evidence type="ECO:0000313" key="2">
    <source>
        <dbReference type="Proteomes" id="UP000027170"/>
    </source>
</evidence>
<proteinExistence type="predicted"/>
<gene>
    <name evidence="1" type="ORF">SALWKB29_1750</name>
</gene>
<name>A0A066TI55_9NEIS</name>
<dbReference type="EMBL" id="JFZV01000009">
    <property type="protein sequence ID" value="KDN14260.1"/>
    <property type="molecule type" value="Genomic_DNA"/>
</dbReference>
<organism evidence="1 2">
    <name type="scientific">Snodgrassella communis</name>
    <dbReference type="NCBI Taxonomy" id="2946699"/>
    <lineage>
        <taxon>Bacteria</taxon>
        <taxon>Pseudomonadati</taxon>
        <taxon>Pseudomonadota</taxon>
        <taxon>Betaproteobacteria</taxon>
        <taxon>Neisseriales</taxon>
        <taxon>Neisseriaceae</taxon>
        <taxon>Snodgrassella</taxon>
    </lineage>
</organism>
<accession>A0A066TI55</accession>
<evidence type="ECO:0000313" key="1">
    <source>
        <dbReference type="EMBL" id="KDN14260.1"/>
    </source>
</evidence>